<dbReference type="EMBL" id="JAIWYP010000004">
    <property type="protein sequence ID" value="KAH3838249.1"/>
    <property type="molecule type" value="Genomic_DNA"/>
</dbReference>
<comment type="caution">
    <text evidence="3">The sequence shown here is derived from an EMBL/GenBank/DDBJ whole genome shotgun (WGS) entry which is preliminary data.</text>
</comment>
<evidence type="ECO:0000313" key="4">
    <source>
        <dbReference type="Proteomes" id="UP000828390"/>
    </source>
</evidence>
<feature type="region of interest" description="Disordered" evidence="2">
    <location>
        <begin position="1"/>
        <end position="40"/>
    </location>
</feature>
<gene>
    <name evidence="3" type="ORF">DPMN_111657</name>
</gene>
<feature type="coiled-coil region" evidence="1">
    <location>
        <begin position="104"/>
        <end position="145"/>
    </location>
</feature>
<dbReference type="Proteomes" id="UP000828390">
    <property type="component" value="Unassembled WGS sequence"/>
</dbReference>
<name>A0A9D4KF31_DREPO</name>
<sequence>MSNETTKNQPKLSFTGTKPQTKPAVKKYRPDNSDNSNSSMEELNSIQVQLQVMNEGITNLRDDVKGMLKKDEVEQLIMNTVTNLMKNLEHSTHKKIEQMINEKVNDMQSKMDSLDFENKSLREKIEHLEKTNEIKNKTINEQIEKTYGISKTAH</sequence>
<reference evidence="3" key="2">
    <citation type="submission" date="2020-11" db="EMBL/GenBank/DDBJ databases">
        <authorList>
            <person name="McCartney M.A."/>
            <person name="Auch B."/>
            <person name="Kono T."/>
            <person name="Mallez S."/>
            <person name="Becker A."/>
            <person name="Gohl D.M."/>
            <person name="Silverstein K.A.T."/>
            <person name="Koren S."/>
            <person name="Bechman K.B."/>
            <person name="Herman A."/>
            <person name="Abrahante J.E."/>
            <person name="Garbe J."/>
        </authorList>
    </citation>
    <scope>NUCLEOTIDE SEQUENCE</scope>
    <source>
        <strain evidence="3">Duluth1</strain>
        <tissue evidence="3">Whole animal</tissue>
    </source>
</reference>
<reference evidence="3" key="1">
    <citation type="journal article" date="2019" name="bioRxiv">
        <title>The Genome of the Zebra Mussel, Dreissena polymorpha: A Resource for Invasive Species Research.</title>
        <authorList>
            <person name="McCartney M.A."/>
            <person name="Auch B."/>
            <person name="Kono T."/>
            <person name="Mallez S."/>
            <person name="Zhang Y."/>
            <person name="Obille A."/>
            <person name="Becker A."/>
            <person name="Abrahante J.E."/>
            <person name="Garbe J."/>
            <person name="Badalamenti J.P."/>
            <person name="Herman A."/>
            <person name="Mangelson H."/>
            <person name="Liachko I."/>
            <person name="Sullivan S."/>
            <person name="Sone E.D."/>
            <person name="Koren S."/>
            <person name="Silverstein K.A.T."/>
            <person name="Beckman K.B."/>
            <person name="Gohl D.M."/>
        </authorList>
    </citation>
    <scope>NUCLEOTIDE SEQUENCE</scope>
    <source>
        <strain evidence="3">Duluth1</strain>
        <tissue evidence="3">Whole animal</tissue>
    </source>
</reference>
<keyword evidence="1" id="KW-0175">Coiled coil</keyword>
<evidence type="ECO:0000256" key="1">
    <source>
        <dbReference type="SAM" id="Coils"/>
    </source>
</evidence>
<keyword evidence="4" id="KW-1185">Reference proteome</keyword>
<evidence type="ECO:0000256" key="2">
    <source>
        <dbReference type="SAM" id="MobiDB-lite"/>
    </source>
</evidence>
<organism evidence="3 4">
    <name type="scientific">Dreissena polymorpha</name>
    <name type="common">Zebra mussel</name>
    <name type="synonym">Mytilus polymorpha</name>
    <dbReference type="NCBI Taxonomy" id="45954"/>
    <lineage>
        <taxon>Eukaryota</taxon>
        <taxon>Metazoa</taxon>
        <taxon>Spiralia</taxon>
        <taxon>Lophotrochozoa</taxon>
        <taxon>Mollusca</taxon>
        <taxon>Bivalvia</taxon>
        <taxon>Autobranchia</taxon>
        <taxon>Heteroconchia</taxon>
        <taxon>Euheterodonta</taxon>
        <taxon>Imparidentia</taxon>
        <taxon>Neoheterodontei</taxon>
        <taxon>Myida</taxon>
        <taxon>Dreissenoidea</taxon>
        <taxon>Dreissenidae</taxon>
        <taxon>Dreissena</taxon>
    </lineage>
</organism>
<protein>
    <submittedName>
        <fullName evidence="3">Uncharacterized protein</fullName>
    </submittedName>
</protein>
<accession>A0A9D4KF31</accession>
<evidence type="ECO:0000313" key="3">
    <source>
        <dbReference type="EMBL" id="KAH3838249.1"/>
    </source>
</evidence>
<dbReference type="AlphaFoldDB" id="A0A9D4KF31"/>
<feature type="compositionally biased region" description="Polar residues" evidence="2">
    <location>
        <begin position="1"/>
        <end position="20"/>
    </location>
</feature>
<proteinExistence type="predicted"/>